<keyword evidence="11" id="KW-0238">DNA-binding</keyword>
<keyword evidence="5" id="KW-0479">Metal-binding</keyword>
<keyword evidence="8" id="KW-0862">Zinc</keyword>
<organism evidence="18 19">
    <name type="scientific">Alligator mississippiensis</name>
    <name type="common">American alligator</name>
    <dbReference type="NCBI Taxonomy" id="8496"/>
    <lineage>
        <taxon>Eukaryota</taxon>
        <taxon>Metazoa</taxon>
        <taxon>Chordata</taxon>
        <taxon>Craniata</taxon>
        <taxon>Vertebrata</taxon>
        <taxon>Euteleostomi</taxon>
        <taxon>Archelosauria</taxon>
        <taxon>Archosauria</taxon>
        <taxon>Crocodylia</taxon>
        <taxon>Alligatoridae</taxon>
        <taxon>Alligatorinae</taxon>
        <taxon>Alligator</taxon>
    </lineage>
</organism>
<comment type="function">
    <text evidence="1">May be involved in transcriptional regulation.</text>
</comment>
<feature type="domain" description="SCAN box" evidence="17">
    <location>
        <begin position="120"/>
        <end position="199"/>
    </location>
</feature>
<dbReference type="FunFam" id="3.30.160.60:FF:000624">
    <property type="entry name" value="zinc finger protein 697"/>
    <property type="match status" value="1"/>
</dbReference>
<dbReference type="Gene3D" id="1.10.4020.10">
    <property type="entry name" value="DNA breaking-rejoining enzymes"/>
    <property type="match status" value="1"/>
</dbReference>
<comment type="similarity">
    <text evidence="3">Belongs to the krueppel C2H2-type zinc-finger protein family.</text>
</comment>
<accession>A0A151NVJ6</accession>
<evidence type="ECO:0000256" key="3">
    <source>
        <dbReference type="ARBA" id="ARBA00006991"/>
    </source>
</evidence>
<keyword evidence="19" id="KW-1185">Reference proteome</keyword>
<feature type="compositionally biased region" description="Polar residues" evidence="15">
    <location>
        <begin position="409"/>
        <end position="421"/>
    </location>
</feature>
<dbReference type="InterPro" id="IPR036236">
    <property type="entry name" value="Znf_C2H2_sf"/>
</dbReference>
<protein>
    <recommendedName>
        <fullName evidence="20">Zinc finger protein 345-like</fullName>
    </recommendedName>
</protein>
<feature type="domain" description="C2H2-type" evidence="16">
    <location>
        <begin position="747"/>
        <end position="774"/>
    </location>
</feature>
<dbReference type="FunFam" id="3.30.160.60:FF:000320">
    <property type="entry name" value="Zinc finger protein 777"/>
    <property type="match status" value="1"/>
</dbReference>
<dbReference type="Proteomes" id="UP000050525">
    <property type="component" value="Unassembled WGS sequence"/>
</dbReference>
<evidence type="ECO:0000256" key="5">
    <source>
        <dbReference type="ARBA" id="ARBA00022723"/>
    </source>
</evidence>
<dbReference type="KEGG" id="amj:102563599"/>
<dbReference type="eggNOG" id="KOG1721">
    <property type="taxonomic scope" value="Eukaryota"/>
</dbReference>
<evidence type="ECO:0000256" key="8">
    <source>
        <dbReference type="ARBA" id="ARBA00022833"/>
    </source>
</evidence>
<dbReference type="AlphaFoldDB" id="A0A151NVJ6"/>
<keyword evidence="13" id="KW-0539">Nucleus</keyword>
<feature type="compositionally biased region" description="Polar residues" evidence="15">
    <location>
        <begin position="293"/>
        <end position="307"/>
    </location>
</feature>
<dbReference type="GO" id="GO:0000981">
    <property type="term" value="F:DNA-binding transcription factor activity, RNA polymerase II-specific"/>
    <property type="evidence" value="ECO:0007669"/>
    <property type="project" value="TreeGrafter"/>
</dbReference>
<dbReference type="GO" id="GO:0003677">
    <property type="term" value="F:DNA binding"/>
    <property type="evidence" value="ECO:0007669"/>
    <property type="project" value="UniProtKB-KW"/>
</dbReference>
<evidence type="ECO:0000256" key="4">
    <source>
        <dbReference type="ARBA" id="ARBA00022499"/>
    </source>
</evidence>
<dbReference type="FunFam" id="3.30.160.60:FF:001968">
    <property type="entry name" value="chorion transcription factor Cf2 isoform X3"/>
    <property type="match status" value="1"/>
</dbReference>
<keyword evidence="7 14" id="KW-0863">Zinc-finger</keyword>
<comment type="subcellular location">
    <subcellularLocation>
        <location evidence="2">Nucleus</location>
    </subcellularLocation>
</comment>
<dbReference type="InterPro" id="IPR038269">
    <property type="entry name" value="SCAN_sf"/>
</dbReference>
<keyword evidence="12" id="KW-0804">Transcription</keyword>
<evidence type="ECO:0000313" key="18">
    <source>
        <dbReference type="EMBL" id="KYO40700.1"/>
    </source>
</evidence>
<feature type="domain" description="C2H2-type" evidence="16">
    <location>
        <begin position="579"/>
        <end position="606"/>
    </location>
</feature>
<comment type="caution">
    <text evidence="18">The sequence shown here is derived from an EMBL/GenBank/DDBJ whole genome shotgun (WGS) entry which is preliminary data.</text>
</comment>
<feature type="domain" description="C2H2-type" evidence="16">
    <location>
        <begin position="719"/>
        <end position="746"/>
    </location>
</feature>
<feature type="domain" description="C2H2-type" evidence="16">
    <location>
        <begin position="607"/>
        <end position="634"/>
    </location>
</feature>
<feature type="domain" description="C2H2-type" evidence="16">
    <location>
        <begin position="663"/>
        <end position="690"/>
    </location>
</feature>
<feature type="domain" description="C2H2-type" evidence="16">
    <location>
        <begin position="551"/>
        <end position="578"/>
    </location>
</feature>
<dbReference type="SUPFAM" id="SSF57667">
    <property type="entry name" value="beta-beta-alpha zinc fingers"/>
    <property type="match status" value="7"/>
</dbReference>
<dbReference type="EMBL" id="AKHW03001868">
    <property type="protein sequence ID" value="KYO40700.1"/>
    <property type="molecule type" value="Genomic_DNA"/>
</dbReference>
<dbReference type="FunFam" id="3.30.160.60:FF:001174">
    <property type="entry name" value="zinc finger protein 527 isoform X1"/>
    <property type="match status" value="1"/>
</dbReference>
<keyword evidence="4" id="KW-1017">Isopeptide bond</keyword>
<evidence type="ECO:0000256" key="12">
    <source>
        <dbReference type="ARBA" id="ARBA00023163"/>
    </source>
</evidence>
<dbReference type="PROSITE" id="PS50804">
    <property type="entry name" value="SCAN_BOX"/>
    <property type="match status" value="1"/>
</dbReference>
<evidence type="ECO:0000256" key="2">
    <source>
        <dbReference type="ARBA" id="ARBA00004123"/>
    </source>
</evidence>
<dbReference type="OrthoDB" id="6077919at2759"/>
<dbReference type="FunFam" id="3.30.160.60:FF:000087">
    <property type="entry name" value="Zinc finger protein 354B"/>
    <property type="match status" value="1"/>
</dbReference>
<dbReference type="InterPro" id="IPR003309">
    <property type="entry name" value="SCAN_dom"/>
</dbReference>
<feature type="compositionally biased region" description="Basic and acidic residues" evidence="15">
    <location>
        <begin position="423"/>
        <end position="435"/>
    </location>
</feature>
<feature type="domain" description="C2H2-type" evidence="16">
    <location>
        <begin position="691"/>
        <end position="718"/>
    </location>
</feature>
<dbReference type="CDD" id="cd07936">
    <property type="entry name" value="SCAN"/>
    <property type="match status" value="1"/>
</dbReference>
<dbReference type="FunFam" id="3.30.160.60:FF:000690">
    <property type="entry name" value="Zinc finger protein 354C"/>
    <property type="match status" value="1"/>
</dbReference>
<gene>
    <name evidence="18" type="ORF">Y1Q_0012205</name>
</gene>
<proteinExistence type="inferred from homology"/>
<evidence type="ECO:0000256" key="13">
    <source>
        <dbReference type="ARBA" id="ARBA00023242"/>
    </source>
</evidence>
<dbReference type="GO" id="GO:0008270">
    <property type="term" value="F:zinc ion binding"/>
    <property type="evidence" value="ECO:0007669"/>
    <property type="project" value="UniProtKB-KW"/>
</dbReference>
<evidence type="ECO:0000256" key="9">
    <source>
        <dbReference type="ARBA" id="ARBA00022843"/>
    </source>
</evidence>
<dbReference type="PANTHER" id="PTHR24394">
    <property type="entry name" value="ZINC FINGER PROTEIN"/>
    <property type="match status" value="1"/>
</dbReference>
<dbReference type="SUPFAM" id="SSF47353">
    <property type="entry name" value="Retrovirus capsid dimerization domain-like"/>
    <property type="match status" value="1"/>
</dbReference>
<name>A0A151NVJ6_ALLMI</name>
<feature type="compositionally biased region" description="Basic and acidic residues" evidence="15">
    <location>
        <begin position="340"/>
        <end position="353"/>
    </location>
</feature>
<dbReference type="PANTHER" id="PTHR24394:SF48">
    <property type="entry name" value="ZINC FINGER PROTEIN 771"/>
    <property type="match status" value="1"/>
</dbReference>
<dbReference type="PROSITE" id="PS00028">
    <property type="entry name" value="ZINC_FINGER_C2H2_1"/>
    <property type="match status" value="11"/>
</dbReference>
<evidence type="ECO:0000256" key="7">
    <source>
        <dbReference type="ARBA" id="ARBA00022771"/>
    </source>
</evidence>
<feature type="domain" description="C2H2-type" evidence="16">
    <location>
        <begin position="440"/>
        <end position="467"/>
    </location>
</feature>
<keyword evidence="9" id="KW-0832">Ubl conjugation</keyword>
<feature type="compositionally biased region" description="Basic and acidic residues" evidence="15">
    <location>
        <begin position="251"/>
        <end position="263"/>
    </location>
</feature>
<dbReference type="SMART" id="SM00355">
    <property type="entry name" value="ZnF_C2H2"/>
    <property type="match status" value="12"/>
</dbReference>
<keyword evidence="10" id="KW-0805">Transcription regulation</keyword>
<evidence type="ECO:0000256" key="15">
    <source>
        <dbReference type="SAM" id="MobiDB-lite"/>
    </source>
</evidence>
<dbReference type="PhylomeDB" id="A0A151NVJ6"/>
<feature type="compositionally biased region" description="Acidic residues" evidence="15">
    <location>
        <begin position="280"/>
        <end position="292"/>
    </location>
</feature>
<dbReference type="GO" id="GO:0005634">
    <property type="term" value="C:nucleus"/>
    <property type="evidence" value="ECO:0007669"/>
    <property type="project" value="UniProtKB-SubCell"/>
</dbReference>
<evidence type="ECO:0000256" key="10">
    <source>
        <dbReference type="ARBA" id="ARBA00023015"/>
    </source>
</evidence>
<feature type="region of interest" description="Disordered" evidence="15">
    <location>
        <begin position="251"/>
        <end position="362"/>
    </location>
</feature>
<keyword evidence="6" id="KW-0677">Repeat</keyword>
<evidence type="ECO:0000256" key="1">
    <source>
        <dbReference type="ARBA" id="ARBA00003767"/>
    </source>
</evidence>
<evidence type="ECO:0000259" key="16">
    <source>
        <dbReference type="PROSITE" id="PS50157"/>
    </source>
</evidence>
<dbReference type="FunFam" id="3.30.160.60:FF:000566">
    <property type="entry name" value="zinc finger protein 133 isoform X2"/>
    <property type="match status" value="1"/>
</dbReference>
<feature type="region of interest" description="Disordered" evidence="15">
    <location>
        <begin position="407"/>
        <end position="435"/>
    </location>
</feature>
<feature type="domain" description="C2H2-type" evidence="16">
    <location>
        <begin position="523"/>
        <end position="550"/>
    </location>
</feature>
<dbReference type="Gene3D" id="3.30.160.60">
    <property type="entry name" value="Classic Zinc Finger"/>
    <property type="match status" value="11"/>
</dbReference>
<dbReference type="FunFam" id="3.30.160.60:FF:001119">
    <property type="entry name" value="zinc finger protein 408"/>
    <property type="match status" value="1"/>
</dbReference>
<feature type="domain" description="C2H2-type" evidence="16">
    <location>
        <begin position="635"/>
        <end position="662"/>
    </location>
</feature>
<evidence type="ECO:0000256" key="6">
    <source>
        <dbReference type="ARBA" id="ARBA00022737"/>
    </source>
</evidence>
<evidence type="ECO:0000313" key="19">
    <source>
        <dbReference type="Proteomes" id="UP000050525"/>
    </source>
</evidence>
<dbReference type="Pfam" id="PF02023">
    <property type="entry name" value="SCAN"/>
    <property type="match status" value="1"/>
</dbReference>
<evidence type="ECO:0000259" key="17">
    <source>
        <dbReference type="PROSITE" id="PS50804"/>
    </source>
</evidence>
<dbReference type="SMART" id="SM00431">
    <property type="entry name" value="SCAN"/>
    <property type="match status" value="1"/>
</dbReference>
<dbReference type="InterPro" id="IPR013087">
    <property type="entry name" value="Znf_C2H2_type"/>
</dbReference>
<dbReference type="Pfam" id="PF00096">
    <property type="entry name" value="zf-C2H2"/>
    <property type="match status" value="9"/>
</dbReference>
<feature type="domain" description="C2H2-type" evidence="16">
    <location>
        <begin position="495"/>
        <end position="522"/>
    </location>
</feature>
<evidence type="ECO:0000256" key="11">
    <source>
        <dbReference type="ARBA" id="ARBA00023125"/>
    </source>
</evidence>
<feature type="domain" description="C2H2-type" evidence="16">
    <location>
        <begin position="467"/>
        <end position="494"/>
    </location>
</feature>
<dbReference type="FunFam" id="3.30.160.60:FF:000771">
    <property type="entry name" value="zinc finger protein 648"/>
    <property type="match status" value="1"/>
</dbReference>
<dbReference type="FunFam" id="1.10.4020.10:FF:000001">
    <property type="entry name" value="zinc finger protein 263 isoform X1"/>
    <property type="match status" value="1"/>
</dbReference>
<dbReference type="PROSITE" id="PS50157">
    <property type="entry name" value="ZINC_FINGER_C2H2_2"/>
    <property type="match status" value="12"/>
</dbReference>
<reference evidence="18 19" key="1">
    <citation type="journal article" date="2012" name="Genome Biol.">
        <title>Sequencing three crocodilian genomes to illuminate the evolution of archosaurs and amniotes.</title>
        <authorList>
            <person name="St John J.A."/>
            <person name="Braun E.L."/>
            <person name="Isberg S.R."/>
            <person name="Miles L.G."/>
            <person name="Chong A.Y."/>
            <person name="Gongora J."/>
            <person name="Dalzell P."/>
            <person name="Moran C."/>
            <person name="Bed'hom B."/>
            <person name="Abzhanov A."/>
            <person name="Burgess S.C."/>
            <person name="Cooksey A.M."/>
            <person name="Castoe T.A."/>
            <person name="Crawford N.G."/>
            <person name="Densmore L.D."/>
            <person name="Drew J.C."/>
            <person name="Edwards S.V."/>
            <person name="Faircloth B.C."/>
            <person name="Fujita M.K."/>
            <person name="Greenwold M.J."/>
            <person name="Hoffmann F.G."/>
            <person name="Howard J.M."/>
            <person name="Iguchi T."/>
            <person name="Janes D.E."/>
            <person name="Khan S.Y."/>
            <person name="Kohno S."/>
            <person name="de Koning A.J."/>
            <person name="Lance S.L."/>
            <person name="McCarthy F.M."/>
            <person name="McCormack J.E."/>
            <person name="Merchant M.E."/>
            <person name="Peterson D.G."/>
            <person name="Pollock D.D."/>
            <person name="Pourmand N."/>
            <person name="Raney B.J."/>
            <person name="Roessler K.A."/>
            <person name="Sanford J.R."/>
            <person name="Sawyer R.H."/>
            <person name="Schmidt C.J."/>
            <person name="Triplett E.W."/>
            <person name="Tuberville T.D."/>
            <person name="Venegas-Anaya M."/>
            <person name="Howard J.T."/>
            <person name="Jarvis E.D."/>
            <person name="Guillette L.J.Jr."/>
            <person name="Glenn T.C."/>
            <person name="Green R.E."/>
            <person name="Ray D.A."/>
        </authorList>
    </citation>
    <scope>NUCLEOTIDE SEQUENCE [LARGE SCALE GENOMIC DNA]</scope>
    <source>
        <strain evidence="18">KSC_2009_1</strain>
    </source>
</reference>
<evidence type="ECO:0008006" key="20">
    <source>
        <dbReference type="Google" id="ProtNLM"/>
    </source>
</evidence>
<dbReference type="GO" id="GO:0045892">
    <property type="term" value="P:negative regulation of DNA-templated transcription"/>
    <property type="evidence" value="ECO:0007669"/>
    <property type="project" value="UniProtKB-ARBA"/>
</dbReference>
<evidence type="ECO:0000256" key="14">
    <source>
        <dbReference type="PROSITE-ProRule" id="PRU00042"/>
    </source>
</evidence>
<dbReference type="FunFam" id="3.30.160.60:FF:000358">
    <property type="entry name" value="zinc finger protein 24"/>
    <property type="match status" value="1"/>
</dbReference>
<feature type="compositionally biased region" description="Basic and acidic residues" evidence="15">
    <location>
        <begin position="310"/>
        <end position="332"/>
    </location>
</feature>
<dbReference type="FunFam" id="3.30.160.60:FF:000710">
    <property type="entry name" value="Zinc finger protein 768"/>
    <property type="match status" value="1"/>
</dbReference>
<sequence length="777" mass="88095">MAAEMGPAPALSLLFPALVQTSVKMEEQDPAGPGSGVGPEGAGKDLSVIQARTGGVSPRWVMTEQVKKEPQEEPAHRWEVQWQEVPQVLWPPAEAVPAPGTPQLPELVLRDDLPAMEKWRQRFRGFRYQEAKGPWEVCCHLQDLCQQWLEPQRRSKEQILELLVLEQFLAILPQEMQSWEWGRGVETCAEAVTLAEGFQLGQPEDEKFQVTVHMEVKEMALDKMASTGAMRKPHDSWFEQLQSHPICVPQEEARQGETPRPQDESPYVSEEESPSHQELDSPDTEETWDSSADESSSGWFPRQSPSSGEADARVLSRVKELPPEERPEKLELLRTSPGISREKDSLRPEEGQLHKSQHGLHKQWENKAANEVSAPAGCEIGAETEPGKSRGCREEFEKLRDIAIHKGKFQQQEGLNPNQAGGESRKGQQELTTKHSETVHSCPKCRKTFDCPLHLALHKIMHNKELRECSECGKSFTHLSTLAAHRKIHSGERPHCCTQCGKSFVFQRDLSRHQRVHMEERPYRCAECGKSFIQRSHLAQHQRIHSGERPHSCTECGNSFTCRSHLARHQRMHTGERPYHCAECGKNFSHSSTLARHHLIHSGEKPHRCFQCGKSFARSSHLLQHQHIHSGEKPHQCSECRKSFNCFSNLAQHRRIHSRDYPHSCADCGKGFSCPSNLARHQRVHSGERPHSCTECGKSFACPSSLAKHQRMHTGEKPFCCAECGRSFSHSSHLARHRRSHAGEKPHQCFQCGKNFTRPSHLARHQCLHMQEAVTQP</sequence>